<dbReference type="PANTHER" id="PTHR10075:SF100">
    <property type="entry name" value="FASCICLIN-2"/>
    <property type="match status" value="1"/>
</dbReference>
<dbReference type="Proteomes" id="UP000533896">
    <property type="component" value="Unassembled WGS sequence"/>
</dbReference>
<dbReference type="SMART" id="SM00408">
    <property type="entry name" value="IGc2"/>
    <property type="match status" value="1"/>
</dbReference>
<accession>A0A7K8KHQ6</accession>
<dbReference type="InterPro" id="IPR036179">
    <property type="entry name" value="Ig-like_dom_sf"/>
</dbReference>
<dbReference type="EMBL" id="VWYV01002448">
    <property type="protein sequence ID" value="NXE16511.1"/>
    <property type="molecule type" value="Genomic_DNA"/>
</dbReference>
<feature type="domain" description="Ig-like" evidence="3">
    <location>
        <begin position="48"/>
        <end position="126"/>
    </location>
</feature>
<dbReference type="GO" id="GO:0007411">
    <property type="term" value="P:axon guidance"/>
    <property type="evidence" value="ECO:0007669"/>
    <property type="project" value="TreeGrafter"/>
</dbReference>
<keyword evidence="5" id="KW-1185">Reference proteome</keyword>
<feature type="region of interest" description="Disordered" evidence="2">
    <location>
        <begin position="583"/>
        <end position="609"/>
    </location>
</feature>
<comment type="caution">
    <text evidence="4">The sequence shown here is derived from an EMBL/GenBank/DDBJ whole genome shotgun (WGS) entry which is preliminary data.</text>
</comment>
<feature type="compositionally biased region" description="Polar residues" evidence="2">
    <location>
        <begin position="973"/>
        <end position="988"/>
    </location>
</feature>
<dbReference type="GO" id="GO:0030424">
    <property type="term" value="C:axon"/>
    <property type="evidence" value="ECO:0007669"/>
    <property type="project" value="TreeGrafter"/>
</dbReference>
<feature type="region of interest" description="Disordered" evidence="2">
    <location>
        <begin position="646"/>
        <end position="671"/>
    </location>
</feature>
<evidence type="ECO:0000313" key="4">
    <source>
        <dbReference type="EMBL" id="NXE16511.1"/>
    </source>
</evidence>
<feature type="region of interest" description="Disordered" evidence="2">
    <location>
        <begin position="684"/>
        <end position="717"/>
    </location>
</feature>
<dbReference type="GO" id="GO:0098632">
    <property type="term" value="F:cell-cell adhesion mediator activity"/>
    <property type="evidence" value="ECO:0007669"/>
    <property type="project" value="TreeGrafter"/>
</dbReference>
<feature type="compositionally biased region" description="Low complexity" evidence="2">
    <location>
        <begin position="583"/>
        <end position="592"/>
    </location>
</feature>
<dbReference type="CDD" id="cd00096">
    <property type="entry name" value="Ig"/>
    <property type="match status" value="1"/>
</dbReference>
<reference evidence="4 5" key="1">
    <citation type="submission" date="2019-09" db="EMBL/GenBank/DDBJ databases">
        <title>Bird 10,000 Genomes (B10K) Project - Family phase.</title>
        <authorList>
            <person name="Zhang G."/>
        </authorList>
    </citation>
    <scope>NUCLEOTIDE SEQUENCE [LARGE SCALE GENOMIC DNA]</scope>
    <source>
        <strain evidence="4">B10K-CU-031-23</strain>
    </source>
</reference>
<feature type="compositionally biased region" description="Basic and acidic residues" evidence="2">
    <location>
        <begin position="788"/>
        <end position="800"/>
    </location>
</feature>
<evidence type="ECO:0000313" key="5">
    <source>
        <dbReference type="Proteomes" id="UP000533896"/>
    </source>
</evidence>
<feature type="compositionally biased region" description="Low complexity" evidence="2">
    <location>
        <begin position="961"/>
        <end position="971"/>
    </location>
</feature>
<dbReference type="Pfam" id="PF13927">
    <property type="entry name" value="Ig_3"/>
    <property type="match status" value="1"/>
</dbReference>
<dbReference type="Gene3D" id="2.60.40.10">
    <property type="entry name" value="Immunoglobulins"/>
    <property type="match status" value="1"/>
</dbReference>
<dbReference type="InterPro" id="IPR007110">
    <property type="entry name" value="Ig-like_dom"/>
</dbReference>
<feature type="compositionally biased region" description="Low complexity" evidence="2">
    <location>
        <begin position="684"/>
        <end position="693"/>
    </location>
</feature>
<dbReference type="SMART" id="SM00409">
    <property type="entry name" value="IG"/>
    <property type="match status" value="1"/>
</dbReference>
<feature type="compositionally biased region" description="Acidic residues" evidence="2">
    <location>
        <begin position="280"/>
        <end position="289"/>
    </location>
</feature>
<keyword evidence="1" id="KW-0393">Immunoglobulin domain</keyword>
<sequence>EDGRIVVVTTGTFTLRTADTFDTGLYHCVGTNYDDADTLTFRITVVEPYVEHSSVNGAQLSAFVGSTLYLPCTSTAVPDAAVSWVLPEQVILQHSVRNKHIFDNGTLRIQGVTERDRGYFRCVAANQYGVDLLVFQVLVRKEKTTLKKKQVAVGEWEGDDGSGNAMVASATTQKHPLAAPATTTADRESAGSALRNRVAQSAQRRNGHGKTTFRHYRDKMSRRFRAHRRQFVSSARRVDPQHWAAFLEKTKRNSTLTEKQGEAATKPPIQVPPFSKVPGAEEETSGDLVSPEEEFMIPVTGTAPVSALGRAMERVVTARPEVTARSTPARRTSLFSRRTSLLAAETVTPLPPPLSRPASPDSRRPQTDLKPTITNSRERADFSQTPASRIKQRTVPGGASRTSALLPAGQGLVYSGESSNQHVTSVPPTPVTDLADTSQSVTSQNAVDKPRVFTESVGKIPTNPDHRVPVATVSEPSPDFGHVYFHNTQEPVTPKPPLDSATIAHQQIQIMQDVTTHTAQAQQQHGRRRKISGRRRIVRPGRIPGMKEHRYRAQTGSVGGNTAVAADVQLKMKYVSNLPALNNLSSSITPLSPEAPPSPSPTRNMPLERPAGAHQNAAFLREGEEDSHARRKAATTVVPFVTKATQDTPQRKLESSAPFQTNTESVQPFSTGLPTTAIHTAHTATEGTHAASTKISSTLGSVSPSIEPTTSPENSQRGGITWEHLFGNAAQEEVLQKLPKQMFPSPEVPTVLPKPTAALSISRMSRLHVMPLSAGGNHSSGFVASHKPIHDGSGRSEHLPTAKPPSSSSPAAGATKEMDVTGLKPTVAPIIAPQTDTKIPRSKVFRVGGKRGQRRKRPPKTPASQSVAAGISAVNTAGPGVTTGDALTAAASLPAEPRSGSASTGSVTALPAPRLLGAPEAPRHVPAAATQASGSLVMPGNSRSATLPPDSCAAPSPPTPTQTTPQLSKPSAATGTQPGTACATSGSEPAQHGRASAGAGETSPPKTEESVIQEEHVAQSAFPARTEPSAPAAATASAPASTQHASPLP</sequence>
<feature type="region of interest" description="Disordered" evidence="2">
    <location>
        <begin position="319"/>
        <end position="403"/>
    </location>
</feature>
<dbReference type="InterPro" id="IPR003599">
    <property type="entry name" value="Ig_sub"/>
</dbReference>
<feature type="non-terminal residue" evidence="4">
    <location>
        <position position="1"/>
    </location>
</feature>
<dbReference type="AlphaFoldDB" id="A0A7K8KHQ6"/>
<feature type="region of interest" description="Disordered" evidence="2">
    <location>
        <begin position="788"/>
        <end position="817"/>
    </location>
</feature>
<dbReference type="PROSITE" id="PS50835">
    <property type="entry name" value="IG_LIKE"/>
    <property type="match status" value="1"/>
</dbReference>
<dbReference type="OrthoDB" id="694479at2759"/>
<dbReference type="PANTHER" id="PTHR10075">
    <property type="entry name" value="BASIGIN RELATED"/>
    <property type="match status" value="1"/>
</dbReference>
<feature type="non-terminal residue" evidence="4">
    <location>
        <position position="1049"/>
    </location>
</feature>
<feature type="compositionally biased region" description="Low complexity" evidence="2">
    <location>
        <begin position="1023"/>
        <end position="1049"/>
    </location>
</feature>
<dbReference type="InterPro" id="IPR013783">
    <property type="entry name" value="Ig-like_fold"/>
</dbReference>
<feature type="compositionally biased region" description="Polar residues" evidence="2">
    <location>
        <begin position="694"/>
        <end position="717"/>
    </location>
</feature>
<evidence type="ECO:0000256" key="2">
    <source>
        <dbReference type="SAM" id="MobiDB-lite"/>
    </source>
</evidence>
<feature type="compositionally biased region" description="Polar residues" evidence="2">
    <location>
        <begin position="657"/>
        <end position="671"/>
    </location>
</feature>
<feature type="region of interest" description="Disordered" evidence="2">
    <location>
        <begin position="832"/>
        <end position="1049"/>
    </location>
</feature>
<proteinExistence type="predicted"/>
<feature type="compositionally biased region" description="Basic and acidic residues" evidence="2">
    <location>
        <begin position="1006"/>
        <end position="1017"/>
    </location>
</feature>
<dbReference type="GO" id="GO:0005886">
    <property type="term" value="C:plasma membrane"/>
    <property type="evidence" value="ECO:0007669"/>
    <property type="project" value="TreeGrafter"/>
</dbReference>
<dbReference type="InterPro" id="IPR003598">
    <property type="entry name" value="Ig_sub2"/>
</dbReference>
<evidence type="ECO:0000256" key="1">
    <source>
        <dbReference type="ARBA" id="ARBA00023319"/>
    </source>
</evidence>
<gene>
    <name evidence="4" type="primary">Igsf10_1</name>
    <name evidence="4" type="ORF">LOPRUF_R15415</name>
</gene>
<protein>
    <submittedName>
        <fullName evidence="4">IGS10 protein</fullName>
    </submittedName>
</protein>
<dbReference type="GO" id="GO:0070593">
    <property type="term" value="P:dendrite self-avoidance"/>
    <property type="evidence" value="ECO:0007669"/>
    <property type="project" value="TreeGrafter"/>
</dbReference>
<evidence type="ECO:0000259" key="3">
    <source>
        <dbReference type="PROSITE" id="PS50835"/>
    </source>
</evidence>
<dbReference type="GO" id="GO:0007156">
    <property type="term" value="P:homophilic cell adhesion via plasma membrane adhesion molecules"/>
    <property type="evidence" value="ECO:0007669"/>
    <property type="project" value="TreeGrafter"/>
</dbReference>
<feature type="compositionally biased region" description="Low complexity" evidence="2">
    <location>
        <begin position="329"/>
        <end position="344"/>
    </location>
</feature>
<dbReference type="SUPFAM" id="SSF48726">
    <property type="entry name" value="Immunoglobulin"/>
    <property type="match status" value="2"/>
</dbReference>
<feature type="compositionally biased region" description="Low complexity" evidence="2">
    <location>
        <begin position="804"/>
        <end position="815"/>
    </location>
</feature>
<feature type="compositionally biased region" description="Basic residues" evidence="2">
    <location>
        <begin position="840"/>
        <end position="859"/>
    </location>
</feature>
<organism evidence="4 5">
    <name type="scientific">Lophotis ruficrista</name>
    <dbReference type="NCBI Taxonomy" id="172689"/>
    <lineage>
        <taxon>Eukaryota</taxon>
        <taxon>Metazoa</taxon>
        <taxon>Chordata</taxon>
        <taxon>Craniata</taxon>
        <taxon>Vertebrata</taxon>
        <taxon>Euteleostomi</taxon>
        <taxon>Archelosauria</taxon>
        <taxon>Archosauria</taxon>
        <taxon>Dinosauria</taxon>
        <taxon>Saurischia</taxon>
        <taxon>Theropoda</taxon>
        <taxon>Coelurosauria</taxon>
        <taxon>Aves</taxon>
        <taxon>Neognathae</taxon>
        <taxon>Neoaves</taxon>
        <taxon>Otidimorphae</taxon>
        <taxon>Otidiformes</taxon>
        <taxon>Otididae</taxon>
        <taxon>Lophotis</taxon>
    </lineage>
</organism>
<name>A0A7K8KHQ6_9AVES</name>
<feature type="region of interest" description="Disordered" evidence="2">
    <location>
        <begin position="251"/>
        <end position="289"/>
    </location>
</feature>